<dbReference type="Gene3D" id="3.40.50.450">
    <property type="match status" value="2"/>
</dbReference>
<reference evidence="16" key="1">
    <citation type="submission" date="2020-11" db="EMBL/GenBank/DDBJ databases">
        <authorList>
            <person name="Tran Van P."/>
        </authorList>
    </citation>
    <scope>NUCLEOTIDE SEQUENCE</scope>
</reference>
<proteinExistence type="predicted"/>
<keyword evidence="8" id="KW-0547">Nucleotide-binding</keyword>
<dbReference type="GO" id="GO:0006002">
    <property type="term" value="P:fructose 6-phosphate metabolic process"/>
    <property type="evidence" value="ECO:0007669"/>
    <property type="project" value="InterPro"/>
</dbReference>
<organism evidence="16">
    <name type="scientific">Timema douglasi</name>
    <name type="common">Walking stick</name>
    <dbReference type="NCBI Taxonomy" id="61478"/>
    <lineage>
        <taxon>Eukaryota</taxon>
        <taxon>Metazoa</taxon>
        <taxon>Ecdysozoa</taxon>
        <taxon>Arthropoda</taxon>
        <taxon>Hexapoda</taxon>
        <taxon>Insecta</taxon>
        <taxon>Pterygota</taxon>
        <taxon>Neoptera</taxon>
        <taxon>Polyneoptera</taxon>
        <taxon>Phasmatodea</taxon>
        <taxon>Timematodea</taxon>
        <taxon>Timematoidea</taxon>
        <taxon>Timematidae</taxon>
        <taxon>Timema</taxon>
    </lineage>
</organism>
<dbReference type="GO" id="GO:0048029">
    <property type="term" value="F:monosaccharide binding"/>
    <property type="evidence" value="ECO:0007669"/>
    <property type="project" value="TreeGrafter"/>
</dbReference>
<evidence type="ECO:0000256" key="14">
    <source>
        <dbReference type="SAM" id="Phobius"/>
    </source>
</evidence>
<dbReference type="GO" id="GO:0016208">
    <property type="term" value="F:AMP binding"/>
    <property type="evidence" value="ECO:0007669"/>
    <property type="project" value="TreeGrafter"/>
</dbReference>
<evidence type="ECO:0000256" key="7">
    <source>
        <dbReference type="ARBA" id="ARBA00022723"/>
    </source>
</evidence>
<dbReference type="PANTHER" id="PTHR13697">
    <property type="entry name" value="PHOSPHOFRUCTOKINASE"/>
    <property type="match status" value="1"/>
</dbReference>
<dbReference type="Gene3D" id="3.40.50.460">
    <property type="entry name" value="Phosphofructokinase domain"/>
    <property type="match status" value="1"/>
</dbReference>
<evidence type="ECO:0000256" key="5">
    <source>
        <dbReference type="ARBA" id="ARBA00022490"/>
    </source>
</evidence>
<dbReference type="PANTHER" id="PTHR13697:SF4">
    <property type="entry name" value="ATP-DEPENDENT 6-PHOSPHOFRUCTOKINASE"/>
    <property type="match status" value="1"/>
</dbReference>
<keyword evidence="14" id="KW-0812">Transmembrane</keyword>
<sequence length="249" mass="27841">MDPYDRKRFIERGSHKGKGIAVFTSGGDSQGMNAAVRAVVRMAIYLGCKIFFIKEGYQGMVDGGDNIVEANWASVSSIIHKVRVINYLILFGIKFLAHILVIWSSVVTLVLHWIAIDEIEARITVGCTEGEITPEQSQKYNHLHIAGLVGSIDNDFCGTDMTIGTDSALHRIIEAIDAIVSTAYSHQRTFIMEVMGRHCGYLALVAALTSEADYVFIPEWPPELDWRNKMCKKLLQARLNSMLYHYSPT</sequence>
<feature type="domain" description="Phosphofructokinase" evidence="15">
    <location>
        <begin position="20"/>
        <end position="238"/>
    </location>
</feature>
<dbReference type="GO" id="GO:0046872">
    <property type="term" value="F:metal ion binding"/>
    <property type="evidence" value="ECO:0007669"/>
    <property type="project" value="UniProtKB-KW"/>
</dbReference>
<keyword evidence="14" id="KW-0472">Membrane</keyword>
<comment type="catalytic activity">
    <reaction evidence="13">
        <text>beta-D-fructose 6-phosphate + ATP = beta-D-fructose 1,6-bisphosphate + ADP + H(+)</text>
        <dbReference type="Rhea" id="RHEA:16109"/>
        <dbReference type="ChEBI" id="CHEBI:15378"/>
        <dbReference type="ChEBI" id="CHEBI:30616"/>
        <dbReference type="ChEBI" id="CHEBI:32966"/>
        <dbReference type="ChEBI" id="CHEBI:57634"/>
        <dbReference type="ChEBI" id="CHEBI:456216"/>
        <dbReference type="EC" id="2.7.1.11"/>
    </reaction>
</comment>
<dbReference type="GO" id="GO:0042802">
    <property type="term" value="F:identical protein binding"/>
    <property type="evidence" value="ECO:0007669"/>
    <property type="project" value="TreeGrafter"/>
</dbReference>
<evidence type="ECO:0000256" key="1">
    <source>
        <dbReference type="ARBA" id="ARBA00001946"/>
    </source>
</evidence>
<keyword evidence="14" id="KW-1133">Transmembrane helix</keyword>
<dbReference type="GO" id="GO:0061621">
    <property type="term" value="P:canonical glycolysis"/>
    <property type="evidence" value="ECO:0007669"/>
    <property type="project" value="TreeGrafter"/>
</dbReference>
<dbReference type="InterPro" id="IPR035966">
    <property type="entry name" value="PKF_sf"/>
</dbReference>
<keyword evidence="9" id="KW-0418">Kinase</keyword>
<name>A0A7R8VE47_TIMDO</name>
<dbReference type="InterPro" id="IPR000023">
    <property type="entry name" value="Phosphofructokinase_dom"/>
</dbReference>
<dbReference type="GO" id="GO:0070095">
    <property type="term" value="F:fructose-6-phosphate binding"/>
    <property type="evidence" value="ECO:0007669"/>
    <property type="project" value="TreeGrafter"/>
</dbReference>
<evidence type="ECO:0000256" key="11">
    <source>
        <dbReference type="ARBA" id="ARBA00022842"/>
    </source>
</evidence>
<evidence type="ECO:0000256" key="4">
    <source>
        <dbReference type="ARBA" id="ARBA00012055"/>
    </source>
</evidence>
<keyword evidence="10" id="KW-0067">ATP-binding</keyword>
<dbReference type="GO" id="GO:0003872">
    <property type="term" value="F:6-phosphofructokinase activity"/>
    <property type="evidence" value="ECO:0007669"/>
    <property type="project" value="UniProtKB-EC"/>
</dbReference>
<comment type="cofactor">
    <cofactor evidence="1">
        <name>Mg(2+)</name>
        <dbReference type="ChEBI" id="CHEBI:18420"/>
    </cofactor>
</comment>
<dbReference type="Pfam" id="PF00365">
    <property type="entry name" value="PFK"/>
    <property type="match status" value="1"/>
</dbReference>
<evidence type="ECO:0000256" key="3">
    <source>
        <dbReference type="ARBA" id="ARBA00004679"/>
    </source>
</evidence>
<dbReference type="GO" id="GO:0030388">
    <property type="term" value="P:fructose 1,6-bisphosphate metabolic process"/>
    <property type="evidence" value="ECO:0007669"/>
    <property type="project" value="TreeGrafter"/>
</dbReference>
<comment type="subcellular location">
    <subcellularLocation>
        <location evidence="2">Cytoplasm</location>
    </subcellularLocation>
</comment>
<keyword evidence="5" id="KW-0963">Cytoplasm</keyword>
<evidence type="ECO:0000259" key="15">
    <source>
        <dbReference type="Pfam" id="PF00365"/>
    </source>
</evidence>
<evidence type="ECO:0000256" key="13">
    <source>
        <dbReference type="ARBA" id="ARBA00048070"/>
    </source>
</evidence>
<dbReference type="PRINTS" id="PR00476">
    <property type="entry name" value="PHFRCTKINASE"/>
</dbReference>
<evidence type="ECO:0000256" key="9">
    <source>
        <dbReference type="ARBA" id="ARBA00022777"/>
    </source>
</evidence>
<evidence type="ECO:0000256" key="10">
    <source>
        <dbReference type="ARBA" id="ARBA00022840"/>
    </source>
</evidence>
<evidence type="ECO:0000256" key="2">
    <source>
        <dbReference type="ARBA" id="ARBA00004496"/>
    </source>
</evidence>
<dbReference type="EMBL" id="OA564722">
    <property type="protein sequence ID" value="CAD7195362.1"/>
    <property type="molecule type" value="Genomic_DNA"/>
</dbReference>
<dbReference type="SUPFAM" id="SSF53784">
    <property type="entry name" value="Phosphofructokinase"/>
    <property type="match status" value="1"/>
</dbReference>
<feature type="transmembrane region" description="Helical" evidence="14">
    <location>
        <begin position="87"/>
        <end position="114"/>
    </location>
</feature>
<comment type="pathway">
    <text evidence="3">Carbohydrate degradation; glycolysis; D-glyceraldehyde 3-phosphate and glycerone phosphate from D-glucose: step 3/4.</text>
</comment>
<keyword evidence="11" id="KW-0460">Magnesium</keyword>
<evidence type="ECO:0000313" key="16">
    <source>
        <dbReference type="EMBL" id="CAD7195362.1"/>
    </source>
</evidence>
<dbReference type="InterPro" id="IPR022953">
    <property type="entry name" value="ATP_PFK"/>
</dbReference>
<dbReference type="GO" id="GO:0005945">
    <property type="term" value="C:6-phosphofructokinase complex"/>
    <property type="evidence" value="ECO:0007669"/>
    <property type="project" value="TreeGrafter"/>
</dbReference>
<dbReference type="GO" id="GO:0005524">
    <property type="term" value="F:ATP binding"/>
    <property type="evidence" value="ECO:0007669"/>
    <property type="project" value="UniProtKB-KW"/>
</dbReference>
<protein>
    <recommendedName>
        <fullName evidence="4">6-phosphofructokinase</fullName>
        <ecNumber evidence="4">2.7.1.11</ecNumber>
    </recommendedName>
</protein>
<evidence type="ECO:0000256" key="6">
    <source>
        <dbReference type="ARBA" id="ARBA00022679"/>
    </source>
</evidence>
<evidence type="ECO:0000256" key="8">
    <source>
        <dbReference type="ARBA" id="ARBA00022741"/>
    </source>
</evidence>
<keyword evidence="6" id="KW-0808">Transferase</keyword>
<keyword evidence="12" id="KW-0324">Glycolysis</keyword>
<accession>A0A7R8VE47</accession>
<dbReference type="EC" id="2.7.1.11" evidence="4"/>
<keyword evidence="7" id="KW-0479">Metal-binding</keyword>
<dbReference type="UniPathway" id="UPA00109">
    <property type="reaction ID" value="UER00182"/>
</dbReference>
<dbReference type="AlphaFoldDB" id="A0A7R8VE47"/>
<evidence type="ECO:0000256" key="12">
    <source>
        <dbReference type="ARBA" id="ARBA00023152"/>
    </source>
</evidence>
<gene>
    <name evidence="16" type="ORF">TDIB3V08_LOCUS1746</name>
</gene>